<keyword evidence="13" id="KW-1185">Reference proteome</keyword>
<dbReference type="InterPro" id="IPR008969">
    <property type="entry name" value="CarboxyPept-like_regulatory"/>
</dbReference>
<evidence type="ECO:0000259" key="10">
    <source>
        <dbReference type="Pfam" id="PF00593"/>
    </source>
</evidence>
<dbReference type="SUPFAM" id="SSF49464">
    <property type="entry name" value="Carboxypeptidase regulatory domain-like"/>
    <property type="match status" value="1"/>
</dbReference>
<dbReference type="GO" id="GO:0044718">
    <property type="term" value="P:siderophore transmembrane transport"/>
    <property type="evidence" value="ECO:0007669"/>
    <property type="project" value="TreeGrafter"/>
</dbReference>
<comment type="similarity">
    <text evidence="8">Belongs to the TonB-dependent receptor family.</text>
</comment>
<feature type="chain" id="PRO_5020954837" evidence="9">
    <location>
        <begin position="22"/>
        <end position="813"/>
    </location>
</feature>
<reference evidence="12 13" key="1">
    <citation type="submission" date="2019-02" db="EMBL/GenBank/DDBJ databases">
        <title>Bacterial novel species Emticicia sp. 17J42-9 isolated from soil.</title>
        <authorList>
            <person name="Jung H.-Y."/>
        </authorList>
    </citation>
    <scope>NUCLEOTIDE SEQUENCE [LARGE SCALE GENOMIC DNA]</scope>
    <source>
        <strain evidence="12 13">17J42-9</strain>
    </source>
</reference>
<evidence type="ECO:0000256" key="9">
    <source>
        <dbReference type="SAM" id="SignalP"/>
    </source>
</evidence>
<feature type="signal peptide" evidence="9">
    <location>
        <begin position="1"/>
        <end position="21"/>
    </location>
</feature>
<dbReference type="InterPro" id="IPR012910">
    <property type="entry name" value="Plug_dom"/>
</dbReference>
<proteinExistence type="inferred from homology"/>
<evidence type="ECO:0000256" key="5">
    <source>
        <dbReference type="ARBA" id="ARBA00023077"/>
    </source>
</evidence>
<keyword evidence="7" id="KW-0998">Cell outer membrane</keyword>
<evidence type="ECO:0000256" key="1">
    <source>
        <dbReference type="ARBA" id="ARBA00004571"/>
    </source>
</evidence>
<evidence type="ECO:0000256" key="6">
    <source>
        <dbReference type="ARBA" id="ARBA00023136"/>
    </source>
</evidence>
<accession>A0A4Q5LUK9</accession>
<dbReference type="Pfam" id="PF13715">
    <property type="entry name" value="CarbopepD_reg_2"/>
    <property type="match status" value="1"/>
</dbReference>
<feature type="domain" description="TonB-dependent receptor plug" evidence="11">
    <location>
        <begin position="129"/>
        <end position="238"/>
    </location>
</feature>
<dbReference type="EMBL" id="SEWF01000046">
    <property type="protein sequence ID" value="RYU93371.1"/>
    <property type="molecule type" value="Genomic_DNA"/>
</dbReference>
<dbReference type="InterPro" id="IPR039426">
    <property type="entry name" value="TonB-dep_rcpt-like"/>
</dbReference>
<dbReference type="AlphaFoldDB" id="A0A4Q5LUK9"/>
<dbReference type="GO" id="GO:0015344">
    <property type="term" value="F:siderophore uptake transmembrane transporter activity"/>
    <property type="evidence" value="ECO:0007669"/>
    <property type="project" value="TreeGrafter"/>
</dbReference>
<sequence>MKTTKFYSIFFLTLFSFCAFAQNTGNIYGKVTDKNTQEPLIGATVSVEQSTQGTTTDLEGNFRLSLPVGSYNLKVTCVGYQTLVKYNINLTSGNAQSVNFELQAETSALSEVTVKNQKEKSAIASDVITPLSVQSLTVEEIRSNPGGNFDVSKVIQALPGVAGTTGSGGFRNDIVLRGGGPNENIYYLDGIEIPVLNHFSTQGSAGGPAGIINTAFVEDIKLSTSAFNAQYDNALSGVFEINQKVGNSERLQSNIRLSATELAATFDGKISDKTNFLLSGRRSYLQLLFKLIDLPIRPNYWDFQTKITHKLGAKTTLNLIGVGAIDDFKFALPKDPSPENIYIFRNSSLINQWNYTAGASIRHLINKGFINIALSRNHLNNSLERYEDNNNPNPELQNLFSQSKEIENKLRAYLKKSQNGFTYSVGGVIQYVNYRNDFFQKIRNEVLDENGNIIQPEVAYRFMTDLNFWKYGAFAQVGKTFSNQVSLSAGLRTDMNSFTNEGQNPLKTLSPRLSVSVPFSSNFRLNAAWGSYYKIPIYTVLGFKDAQGNYTNQNNKYISTIHYALGLEYLPKPDLRFTVEGFYKDYRNYPITTLNNLSLANLGGDFGAIGNEAVQSVGKGQTYGVEFFVQQKLVKRNFLTLSYTFVRSKFGGQNTDLRPSAWDVRHLVSLIYGLKLNKQWELGVKYRFAGGSPYTPYDLAASQQNYLTLGQGIFDYTQLNSVRLKAFNQVDIRVDKKWNYSRWTLDLFLDIQNVFAFKNASIPYFTFKRKADNSDFETTDGQGIKSDGSNAIPVILDNLSGRPTPSVGFIIEF</sequence>
<dbReference type="RefSeq" id="WP_130023446.1">
    <property type="nucleotide sequence ID" value="NZ_SEWF01000046.1"/>
</dbReference>
<dbReference type="InterPro" id="IPR036942">
    <property type="entry name" value="Beta-barrel_TonB_sf"/>
</dbReference>
<evidence type="ECO:0000259" key="11">
    <source>
        <dbReference type="Pfam" id="PF07715"/>
    </source>
</evidence>
<dbReference type="GO" id="GO:0009279">
    <property type="term" value="C:cell outer membrane"/>
    <property type="evidence" value="ECO:0007669"/>
    <property type="project" value="UniProtKB-SubCell"/>
</dbReference>
<evidence type="ECO:0000256" key="2">
    <source>
        <dbReference type="ARBA" id="ARBA00022448"/>
    </source>
</evidence>
<dbReference type="Gene3D" id="2.60.40.1120">
    <property type="entry name" value="Carboxypeptidase-like, regulatory domain"/>
    <property type="match status" value="1"/>
</dbReference>
<keyword evidence="9" id="KW-0732">Signal</keyword>
<evidence type="ECO:0000313" key="12">
    <source>
        <dbReference type="EMBL" id="RYU93371.1"/>
    </source>
</evidence>
<feature type="domain" description="TonB-dependent receptor-like beta-barrel" evidence="10">
    <location>
        <begin position="328"/>
        <end position="754"/>
    </location>
</feature>
<evidence type="ECO:0000256" key="7">
    <source>
        <dbReference type="ARBA" id="ARBA00023237"/>
    </source>
</evidence>
<dbReference type="SUPFAM" id="SSF56935">
    <property type="entry name" value="Porins"/>
    <property type="match status" value="1"/>
</dbReference>
<comment type="subcellular location">
    <subcellularLocation>
        <location evidence="1">Cell outer membrane</location>
        <topology evidence="1">Multi-pass membrane protein</topology>
    </subcellularLocation>
</comment>
<evidence type="ECO:0000256" key="8">
    <source>
        <dbReference type="RuleBase" id="RU003357"/>
    </source>
</evidence>
<keyword evidence="6 8" id="KW-0472">Membrane</keyword>
<dbReference type="InterPro" id="IPR000531">
    <property type="entry name" value="Beta-barrel_TonB"/>
</dbReference>
<comment type="caution">
    <text evidence="12">The sequence shown here is derived from an EMBL/GenBank/DDBJ whole genome shotgun (WGS) entry which is preliminary data.</text>
</comment>
<dbReference type="InterPro" id="IPR037066">
    <property type="entry name" value="Plug_dom_sf"/>
</dbReference>
<evidence type="ECO:0000256" key="4">
    <source>
        <dbReference type="ARBA" id="ARBA00022692"/>
    </source>
</evidence>
<dbReference type="Pfam" id="PF00593">
    <property type="entry name" value="TonB_dep_Rec_b-barrel"/>
    <property type="match status" value="1"/>
</dbReference>
<dbReference type="Pfam" id="PF07715">
    <property type="entry name" value="Plug"/>
    <property type="match status" value="1"/>
</dbReference>
<evidence type="ECO:0000313" key="13">
    <source>
        <dbReference type="Proteomes" id="UP000293162"/>
    </source>
</evidence>
<evidence type="ECO:0000256" key="3">
    <source>
        <dbReference type="ARBA" id="ARBA00022452"/>
    </source>
</evidence>
<keyword evidence="4" id="KW-0812">Transmembrane</keyword>
<gene>
    <name evidence="12" type="ORF">EWM59_22175</name>
</gene>
<dbReference type="PANTHER" id="PTHR30069:SF57">
    <property type="entry name" value="TONB-DEPENDENT RECEPTOR"/>
    <property type="match status" value="1"/>
</dbReference>
<keyword evidence="2" id="KW-0813">Transport</keyword>
<dbReference type="Gene3D" id="2.40.170.20">
    <property type="entry name" value="TonB-dependent receptor, beta-barrel domain"/>
    <property type="match status" value="1"/>
</dbReference>
<dbReference type="Proteomes" id="UP000293162">
    <property type="component" value="Unassembled WGS sequence"/>
</dbReference>
<keyword evidence="12" id="KW-0675">Receptor</keyword>
<keyword evidence="5 8" id="KW-0798">TonB box</keyword>
<dbReference type="Gene3D" id="2.170.130.10">
    <property type="entry name" value="TonB-dependent receptor, plug domain"/>
    <property type="match status" value="1"/>
</dbReference>
<name>A0A4Q5LUK9_9BACT</name>
<organism evidence="12 13">
    <name type="scientific">Emticicia agri</name>
    <dbReference type="NCBI Taxonomy" id="2492393"/>
    <lineage>
        <taxon>Bacteria</taxon>
        <taxon>Pseudomonadati</taxon>
        <taxon>Bacteroidota</taxon>
        <taxon>Cytophagia</taxon>
        <taxon>Cytophagales</taxon>
        <taxon>Leadbetterellaceae</taxon>
        <taxon>Emticicia</taxon>
    </lineage>
</organism>
<keyword evidence="3" id="KW-1134">Transmembrane beta strand</keyword>
<protein>
    <submittedName>
        <fullName evidence="12">TonB-dependent receptor</fullName>
    </submittedName>
</protein>
<dbReference type="PANTHER" id="PTHR30069">
    <property type="entry name" value="TONB-DEPENDENT OUTER MEMBRANE RECEPTOR"/>
    <property type="match status" value="1"/>
</dbReference>
<dbReference type="OrthoDB" id="9804995at2"/>